<dbReference type="InterPro" id="IPR050834">
    <property type="entry name" value="Glycosyltransf_2"/>
</dbReference>
<proteinExistence type="predicted"/>
<accession>A0A1G2FRI8</accession>
<reference evidence="1 2" key="1">
    <citation type="journal article" date="2016" name="Nat. Commun.">
        <title>Thousands of microbial genomes shed light on interconnected biogeochemical processes in an aquifer system.</title>
        <authorList>
            <person name="Anantharaman K."/>
            <person name="Brown C.T."/>
            <person name="Hug L.A."/>
            <person name="Sharon I."/>
            <person name="Castelle C.J."/>
            <person name="Probst A.J."/>
            <person name="Thomas B.C."/>
            <person name="Singh A."/>
            <person name="Wilkins M.J."/>
            <person name="Karaoz U."/>
            <person name="Brodie E.L."/>
            <person name="Williams K.H."/>
            <person name="Hubbard S.S."/>
            <person name="Banfield J.F."/>
        </authorList>
    </citation>
    <scope>NUCLEOTIDE SEQUENCE [LARGE SCALE GENOMIC DNA]</scope>
</reference>
<evidence type="ECO:0000313" key="1">
    <source>
        <dbReference type="EMBL" id="OGZ40709.1"/>
    </source>
</evidence>
<dbReference type="SUPFAM" id="SSF53448">
    <property type="entry name" value="Nucleotide-diphospho-sugar transferases"/>
    <property type="match status" value="1"/>
</dbReference>
<protein>
    <recommendedName>
        <fullName evidence="3">Glycosyltransferase 2-like domain-containing protein</fullName>
    </recommendedName>
</protein>
<dbReference type="Proteomes" id="UP000177126">
    <property type="component" value="Unassembled WGS sequence"/>
</dbReference>
<dbReference type="EMBL" id="MHNF01000026">
    <property type="protein sequence ID" value="OGZ40709.1"/>
    <property type="molecule type" value="Genomic_DNA"/>
</dbReference>
<sequence>MHNERRPTMKNADGVSVVIPTARTNCQILDNLSSVAQALDNFDGLKELILAADRHVSATDFLRVFAQKHSFVRILEGKAGKGSARTRLEALKETKHSIILFTDDDCVVPSDWVARMYQVVMRYGSVTGNLSALHSENPYSQVDAYVDQLRIRTMENDGAKYISFPNFGIKRNLLPEVPFRPSALNTTEDIDLACRLRLAKVLIRFEESITVRTEYPMTLAGLMKRKVKHARGVAFLRANLNDEERNSLGLNETPWKMLLRWSKATLRAPLKLSQRLCMLLANAVYCSVLGYYDTKFRHLKPRR</sequence>
<gene>
    <name evidence="1" type="ORF">A3B04_00845</name>
</gene>
<comment type="caution">
    <text evidence="1">The sequence shown here is derived from an EMBL/GenBank/DDBJ whole genome shotgun (WGS) entry which is preliminary data.</text>
</comment>
<evidence type="ECO:0000313" key="2">
    <source>
        <dbReference type="Proteomes" id="UP000177126"/>
    </source>
</evidence>
<dbReference type="Pfam" id="PF13641">
    <property type="entry name" value="Glyco_tranf_2_3"/>
    <property type="match status" value="1"/>
</dbReference>
<dbReference type="InterPro" id="IPR029044">
    <property type="entry name" value="Nucleotide-diphossugar_trans"/>
</dbReference>
<dbReference type="PANTHER" id="PTHR43685:SF3">
    <property type="entry name" value="SLR2126 PROTEIN"/>
    <property type="match status" value="1"/>
</dbReference>
<dbReference type="AlphaFoldDB" id="A0A1G2FRI8"/>
<evidence type="ECO:0008006" key="3">
    <source>
        <dbReference type="Google" id="ProtNLM"/>
    </source>
</evidence>
<dbReference type="PANTHER" id="PTHR43685">
    <property type="entry name" value="GLYCOSYLTRANSFERASE"/>
    <property type="match status" value="1"/>
</dbReference>
<organism evidence="1 2">
    <name type="scientific">Candidatus Portnoybacteria bacterium RIFCSPLOWO2_02_FULL_39_11</name>
    <dbReference type="NCBI Taxonomy" id="1802001"/>
    <lineage>
        <taxon>Bacteria</taxon>
        <taxon>Candidatus Portnoyibacteriota</taxon>
    </lineage>
</organism>
<name>A0A1G2FRI8_9BACT</name>
<dbReference type="Gene3D" id="3.90.550.10">
    <property type="entry name" value="Spore Coat Polysaccharide Biosynthesis Protein SpsA, Chain A"/>
    <property type="match status" value="1"/>
</dbReference>